<reference evidence="3 4" key="1">
    <citation type="journal article" date="2016" name="Nat. Commun.">
        <title>Extremotolerant tardigrade genome and improved radiotolerance of human cultured cells by tardigrade-unique protein.</title>
        <authorList>
            <person name="Hashimoto T."/>
            <person name="Horikawa D.D."/>
            <person name="Saito Y."/>
            <person name="Kuwahara H."/>
            <person name="Kozuka-Hata H."/>
            <person name="Shin-I T."/>
            <person name="Minakuchi Y."/>
            <person name="Ohishi K."/>
            <person name="Motoyama A."/>
            <person name="Aizu T."/>
            <person name="Enomoto A."/>
            <person name="Kondo K."/>
            <person name="Tanaka S."/>
            <person name="Hara Y."/>
            <person name="Koshikawa S."/>
            <person name="Sagara H."/>
            <person name="Miura T."/>
            <person name="Yokobori S."/>
            <person name="Miyagawa K."/>
            <person name="Suzuki Y."/>
            <person name="Kubo T."/>
            <person name="Oyama M."/>
            <person name="Kohara Y."/>
            <person name="Fujiyama A."/>
            <person name="Arakawa K."/>
            <person name="Katayama T."/>
            <person name="Toyoda A."/>
            <person name="Kunieda T."/>
        </authorList>
    </citation>
    <scope>NUCLEOTIDE SEQUENCE [LARGE SCALE GENOMIC DNA]</scope>
    <source>
        <strain evidence="3 4">YOKOZUNA-1</strain>
    </source>
</reference>
<dbReference type="InterPro" id="IPR023780">
    <property type="entry name" value="Chromo_domain"/>
</dbReference>
<dbReference type="InterPro" id="IPR000953">
    <property type="entry name" value="Chromo/chromo_shadow_dom"/>
</dbReference>
<dbReference type="Gene3D" id="2.40.50.40">
    <property type="match status" value="1"/>
</dbReference>
<dbReference type="SUPFAM" id="SSF54160">
    <property type="entry name" value="Chromo domain-like"/>
    <property type="match status" value="1"/>
</dbReference>
<dbReference type="InterPro" id="IPR016197">
    <property type="entry name" value="Chromo-like_dom_sf"/>
</dbReference>
<dbReference type="PROSITE" id="PS50013">
    <property type="entry name" value="CHROMO_2"/>
    <property type="match status" value="1"/>
</dbReference>
<accession>A0A1D1VH36</accession>
<dbReference type="SMART" id="SM00298">
    <property type="entry name" value="CHROMO"/>
    <property type="match status" value="1"/>
</dbReference>
<dbReference type="CDD" id="cd00024">
    <property type="entry name" value="CD_CSD"/>
    <property type="match status" value="1"/>
</dbReference>
<evidence type="ECO:0000256" key="1">
    <source>
        <dbReference type="SAM" id="MobiDB-lite"/>
    </source>
</evidence>
<feature type="compositionally biased region" description="Basic and acidic residues" evidence="1">
    <location>
        <begin position="30"/>
        <end position="53"/>
    </location>
</feature>
<organism evidence="3 4">
    <name type="scientific">Ramazzottius varieornatus</name>
    <name type="common">Water bear</name>
    <name type="synonym">Tardigrade</name>
    <dbReference type="NCBI Taxonomy" id="947166"/>
    <lineage>
        <taxon>Eukaryota</taxon>
        <taxon>Metazoa</taxon>
        <taxon>Ecdysozoa</taxon>
        <taxon>Tardigrada</taxon>
        <taxon>Eutardigrada</taxon>
        <taxon>Parachela</taxon>
        <taxon>Hypsibioidea</taxon>
        <taxon>Ramazzottiidae</taxon>
        <taxon>Ramazzottius</taxon>
    </lineage>
</organism>
<evidence type="ECO:0000313" key="3">
    <source>
        <dbReference type="EMBL" id="GAV00967.1"/>
    </source>
</evidence>
<evidence type="ECO:0000313" key="4">
    <source>
        <dbReference type="Proteomes" id="UP000186922"/>
    </source>
</evidence>
<feature type="compositionally biased region" description="Basic residues" evidence="1">
    <location>
        <begin position="19"/>
        <end position="29"/>
    </location>
</feature>
<feature type="region of interest" description="Disordered" evidence="1">
    <location>
        <begin position="237"/>
        <end position="257"/>
    </location>
</feature>
<evidence type="ECO:0000259" key="2">
    <source>
        <dbReference type="PROSITE" id="PS50013"/>
    </source>
</evidence>
<feature type="domain" description="Chromo" evidence="2">
    <location>
        <begin position="138"/>
        <end position="200"/>
    </location>
</feature>
<gene>
    <name evidence="3" type="primary">RvY_11746-1</name>
    <name evidence="3" type="synonym">RvY_11746.1</name>
    <name evidence="3" type="ORF">RvY_11746</name>
</gene>
<comment type="caution">
    <text evidence="3">The sequence shown here is derived from an EMBL/GenBank/DDBJ whole genome shotgun (WGS) entry which is preliminary data.</text>
</comment>
<sequence>MDAGMFNQGGGDASTSRHPYLHQHHHHQHDHQDDDRSRSRDVTPATRARDSEQKVVLNDDDLYAVATPYNREQASKQVDKKAKRASLLQSLRPKVHQKYNKGMPKVKNQRAKPAAAGKTEGASKKKKSSKFDAGKHVYEMQTIHGCYYDGVRGSKTLYLVEWVGWPLDQASWEREGNLHDAEWSIQGFEKKYGKASPSNKLVLNEIGKRYEQNRTSGNTKEGRDALNSGKEFVVKGLVKKDDKAGKKNDRPAEKPRA</sequence>
<feature type="region of interest" description="Disordered" evidence="1">
    <location>
        <begin position="103"/>
        <end position="130"/>
    </location>
</feature>
<dbReference type="EMBL" id="BDGG01000006">
    <property type="protein sequence ID" value="GAV00967.1"/>
    <property type="molecule type" value="Genomic_DNA"/>
</dbReference>
<dbReference type="OrthoDB" id="436852at2759"/>
<name>A0A1D1VH36_RAMVA</name>
<feature type="compositionally biased region" description="Basic and acidic residues" evidence="1">
    <location>
        <begin position="238"/>
        <end position="257"/>
    </location>
</feature>
<protein>
    <recommendedName>
        <fullName evidence="2">Chromo domain-containing protein</fullName>
    </recommendedName>
</protein>
<proteinExistence type="predicted"/>
<keyword evidence="4" id="KW-1185">Reference proteome</keyword>
<dbReference type="Proteomes" id="UP000186922">
    <property type="component" value="Unassembled WGS sequence"/>
</dbReference>
<feature type="region of interest" description="Disordered" evidence="1">
    <location>
        <begin position="1"/>
        <end position="62"/>
    </location>
</feature>
<dbReference type="Pfam" id="PF00385">
    <property type="entry name" value="Chromo"/>
    <property type="match status" value="1"/>
</dbReference>
<dbReference type="AlphaFoldDB" id="A0A1D1VH36"/>